<feature type="transmembrane region" description="Helical" evidence="6">
    <location>
        <begin position="247"/>
        <end position="267"/>
    </location>
</feature>
<comment type="caution">
    <text evidence="8">The sequence shown here is derived from an EMBL/GenBank/DDBJ whole genome shotgun (WGS) entry which is preliminary data.</text>
</comment>
<organism evidence="8 9">
    <name type="scientific">Pelagibacterium lacus</name>
    <dbReference type="NCBI Taxonomy" id="2282655"/>
    <lineage>
        <taxon>Bacteria</taxon>
        <taxon>Pseudomonadati</taxon>
        <taxon>Pseudomonadota</taxon>
        <taxon>Alphaproteobacteria</taxon>
        <taxon>Hyphomicrobiales</taxon>
        <taxon>Devosiaceae</taxon>
        <taxon>Pelagibacterium</taxon>
    </lineage>
</organism>
<dbReference type="PANTHER" id="PTHR37422">
    <property type="entry name" value="TEICHURONIC ACID BIOSYNTHESIS PROTEIN TUAE"/>
    <property type="match status" value="1"/>
</dbReference>
<dbReference type="EMBL" id="QQNH01000009">
    <property type="protein sequence ID" value="RDE08964.1"/>
    <property type="molecule type" value="Genomic_DNA"/>
</dbReference>
<feature type="transmembrane region" description="Helical" evidence="6">
    <location>
        <begin position="389"/>
        <end position="408"/>
    </location>
</feature>
<keyword evidence="2 6" id="KW-0812">Transmembrane</keyword>
<reference evidence="9" key="1">
    <citation type="submission" date="2018-07" db="EMBL/GenBank/DDBJ databases">
        <authorList>
            <person name="Liu B.-T."/>
            <person name="Du Z."/>
        </authorList>
    </citation>
    <scope>NUCLEOTIDE SEQUENCE [LARGE SCALE GENOMIC DNA]</scope>
    <source>
        <strain evidence="9">XYN52</strain>
    </source>
</reference>
<dbReference type="Pfam" id="PF04932">
    <property type="entry name" value="Wzy_C"/>
    <property type="match status" value="1"/>
</dbReference>
<feature type="transmembrane region" description="Helical" evidence="6">
    <location>
        <begin position="179"/>
        <end position="196"/>
    </location>
</feature>
<feature type="transmembrane region" description="Helical" evidence="6">
    <location>
        <begin position="52"/>
        <end position="70"/>
    </location>
</feature>
<dbReference type="PANTHER" id="PTHR37422:SF21">
    <property type="entry name" value="EXOQ-LIKE PROTEIN"/>
    <property type="match status" value="1"/>
</dbReference>
<feature type="transmembrane region" description="Helical" evidence="6">
    <location>
        <begin position="365"/>
        <end position="383"/>
    </location>
</feature>
<evidence type="ECO:0000256" key="6">
    <source>
        <dbReference type="SAM" id="Phobius"/>
    </source>
</evidence>
<evidence type="ECO:0000259" key="7">
    <source>
        <dbReference type="Pfam" id="PF04932"/>
    </source>
</evidence>
<dbReference type="AlphaFoldDB" id="A0A369W2R3"/>
<keyword evidence="8" id="KW-0436">Ligase</keyword>
<feature type="transmembrane region" description="Helical" evidence="6">
    <location>
        <begin position="224"/>
        <end position="240"/>
    </location>
</feature>
<feature type="transmembrane region" description="Helical" evidence="6">
    <location>
        <begin position="107"/>
        <end position="129"/>
    </location>
</feature>
<dbReference type="RefSeq" id="WP_114645730.1">
    <property type="nucleotide sequence ID" value="NZ_QQNH01000009.1"/>
</dbReference>
<feature type="transmembrane region" description="Helical" evidence="6">
    <location>
        <begin position="203"/>
        <end position="218"/>
    </location>
</feature>
<feature type="domain" description="O-antigen ligase-related" evidence="7">
    <location>
        <begin position="208"/>
        <end position="344"/>
    </location>
</feature>
<keyword evidence="4 6" id="KW-0472">Membrane</keyword>
<evidence type="ECO:0000256" key="1">
    <source>
        <dbReference type="ARBA" id="ARBA00004141"/>
    </source>
</evidence>
<name>A0A369W2R3_9HYPH</name>
<accession>A0A369W2R3</accession>
<dbReference type="InterPro" id="IPR051533">
    <property type="entry name" value="WaaL-like"/>
</dbReference>
<gene>
    <name evidence="8" type="ORF">DVH29_08380</name>
</gene>
<protein>
    <submittedName>
        <fullName evidence="8">O-antigen ligase domain-containing protein</fullName>
    </submittedName>
</protein>
<evidence type="ECO:0000256" key="3">
    <source>
        <dbReference type="ARBA" id="ARBA00022989"/>
    </source>
</evidence>
<evidence type="ECO:0000313" key="9">
    <source>
        <dbReference type="Proteomes" id="UP000253759"/>
    </source>
</evidence>
<dbReference type="Proteomes" id="UP000253759">
    <property type="component" value="Unassembled WGS sequence"/>
</dbReference>
<feature type="transmembrane region" description="Helical" evidence="6">
    <location>
        <begin position="335"/>
        <end position="353"/>
    </location>
</feature>
<evidence type="ECO:0000256" key="2">
    <source>
        <dbReference type="ARBA" id="ARBA00022692"/>
    </source>
</evidence>
<keyword evidence="3 6" id="KW-1133">Transmembrane helix</keyword>
<feature type="transmembrane region" description="Helical" evidence="6">
    <location>
        <begin position="82"/>
        <end position="101"/>
    </location>
</feature>
<proteinExistence type="predicted"/>
<feature type="transmembrane region" description="Helical" evidence="6">
    <location>
        <begin position="28"/>
        <end position="46"/>
    </location>
</feature>
<evidence type="ECO:0000256" key="4">
    <source>
        <dbReference type="ARBA" id="ARBA00023136"/>
    </source>
</evidence>
<dbReference type="GO" id="GO:0016874">
    <property type="term" value="F:ligase activity"/>
    <property type="evidence" value="ECO:0007669"/>
    <property type="project" value="UniProtKB-KW"/>
</dbReference>
<keyword evidence="9" id="KW-1185">Reference proteome</keyword>
<dbReference type="OrthoDB" id="9796592at2"/>
<evidence type="ECO:0000256" key="5">
    <source>
        <dbReference type="SAM" id="MobiDB-lite"/>
    </source>
</evidence>
<evidence type="ECO:0000313" key="8">
    <source>
        <dbReference type="EMBL" id="RDE08964.1"/>
    </source>
</evidence>
<sequence>MSQAISSYGDTQNTDTTISLKNLRFVTFATRNLVFLIAILAMNYTLMRPSPVDLLFIGSLLITLFHLTLFRTKLVTRRSIHLILILGAWAVSYFIASLPHIGEEFVAFELLAKSFAISIGVIGGVVSMSWSRRHFETFMKVYIVSCVIASILGTAGFLIQHPLLTWDGRAKGLIDDPNMYGSFLIPALMFCAYLVPRTRSGRWFVLGAMGIILLGILLSFSRIAIVAALLCIFAYIFYQNRRSPRRLLMIVGGLLAAGLALFVIASLTSADFTEKLLDRLTFAKAYDLGEDGRYGRYLQVVPMIVQDPIGLGVIQLEKIFPEPIHNIWLSSFVNYGWGGGIAWVTLAVGSVIVSLRNYRQTQDPIVIVLLWSLIGIVLCASLHEGEHWRHMWLMFGLIWGLNISNAGFGTRSRARRGQDRMRPMSQTPTMTTVTATRIQNRTSKATAPRIAPSASQKPTVPISRARRMMTSMGI</sequence>
<dbReference type="InterPro" id="IPR007016">
    <property type="entry name" value="O-antigen_ligase-rel_domated"/>
</dbReference>
<dbReference type="GO" id="GO:0016020">
    <property type="term" value="C:membrane"/>
    <property type="evidence" value="ECO:0007669"/>
    <property type="project" value="UniProtKB-SubCell"/>
</dbReference>
<feature type="region of interest" description="Disordered" evidence="5">
    <location>
        <begin position="441"/>
        <end position="460"/>
    </location>
</feature>
<comment type="subcellular location">
    <subcellularLocation>
        <location evidence="1">Membrane</location>
        <topology evidence="1">Multi-pass membrane protein</topology>
    </subcellularLocation>
</comment>
<feature type="transmembrane region" description="Helical" evidence="6">
    <location>
        <begin position="141"/>
        <end position="159"/>
    </location>
</feature>